<reference evidence="2" key="1">
    <citation type="submission" date="2015-04" db="UniProtKB">
        <authorList>
            <consortium name="EnsemblPlants"/>
        </authorList>
    </citation>
    <scope>IDENTIFICATION</scope>
</reference>
<feature type="region of interest" description="Disordered" evidence="1">
    <location>
        <begin position="1"/>
        <end position="38"/>
    </location>
</feature>
<evidence type="ECO:0000313" key="3">
    <source>
        <dbReference type="Proteomes" id="UP000008021"/>
    </source>
</evidence>
<organism evidence="2">
    <name type="scientific">Oryza meridionalis</name>
    <dbReference type="NCBI Taxonomy" id="40149"/>
    <lineage>
        <taxon>Eukaryota</taxon>
        <taxon>Viridiplantae</taxon>
        <taxon>Streptophyta</taxon>
        <taxon>Embryophyta</taxon>
        <taxon>Tracheophyta</taxon>
        <taxon>Spermatophyta</taxon>
        <taxon>Magnoliopsida</taxon>
        <taxon>Liliopsida</taxon>
        <taxon>Poales</taxon>
        <taxon>Poaceae</taxon>
        <taxon>BOP clade</taxon>
        <taxon>Oryzoideae</taxon>
        <taxon>Oryzeae</taxon>
        <taxon>Oryzinae</taxon>
        <taxon>Oryza</taxon>
    </lineage>
</organism>
<feature type="compositionally biased region" description="Basic residues" evidence="1">
    <location>
        <begin position="15"/>
        <end position="33"/>
    </location>
</feature>
<name>A0A0E0DQ17_9ORYZ</name>
<dbReference type="Proteomes" id="UP000008021">
    <property type="component" value="Chromosome 5"/>
</dbReference>
<proteinExistence type="predicted"/>
<dbReference type="STRING" id="40149.A0A0E0DQ17"/>
<accession>A0A0E0DQ17</accession>
<evidence type="ECO:0000313" key="2">
    <source>
        <dbReference type="EnsemblPlants" id="OMERI05G10830.1"/>
    </source>
</evidence>
<dbReference type="EnsemblPlants" id="OMERI05G10830.1">
    <property type="protein sequence ID" value="OMERI05G10830.1"/>
    <property type="gene ID" value="OMERI05G10830"/>
</dbReference>
<dbReference type="AlphaFoldDB" id="A0A0E0DQ17"/>
<keyword evidence="3" id="KW-1185">Reference proteome</keyword>
<dbReference type="Gramene" id="OMERI05G10830.1">
    <property type="protein sequence ID" value="OMERI05G10830.1"/>
    <property type="gene ID" value="OMERI05G10830"/>
</dbReference>
<sequence length="134" mass="15199">MAAGPSRDGSAIEGRRRRRITGVHRRRRRRTAASRHTASSLSPLFFFLSLSTHTDVLHCPLPELMRLLLCHFDRLGIVLAAAEFVFTEPYSKRLMLRLRLRGEVLHGSSGVTLEQGHAVEFAVHDRLYDACAHR</sequence>
<dbReference type="HOGENOM" id="CLU_1899527_0_0_1"/>
<evidence type="ECO:0000256" key="1">
    <source>
        <dbReference type="SAM" id="MobiDB-lite"/>
    </source>
</evidence>
<protein>
    <submittedName>
        <fullName evidence="2">Uncharacterized protein</fullName>
    </submittedName>
</protein>
<reference evidence="2" key="2">
    <citation type="submission" date="2018-05" db="EMBL/GenBank/DDBJ databases">
        <title>OmerRS3 (Oryza meridionalis Reference Sequence Version 3).</title>
        <authorList>
            <person name="Zhang J."/>
            <person name="Kudrna D."/>
            <person name="Lee S."/>
            <person name="Talag J."/>
            <person name="Welchert J."/>
            <person name="Wing R.A."/>
        </authorList>
    </citation>
    <scope>NUCLEOTIDE SEQUENCE [LARGE SCALE GENOMIC DNA]</scope>
    <source>
        <strain evidence="2">cv. OR44</strain>
    </source>
</reference>